<keyword evidence="7 13" id="KW-0378">Hydrolase</keyword>
<keyword evidence="3 13" id="KW-0540">Nuclease</keyword>
<dbReference type="EMBL" id="CP047045">
    <property type="protein sequence ID" value="QGZ96414.1"/>
    <property type="molecule type" value="Genomic_DNA"/>
</dbReference>
<feature type="binding site" evidence="13">
    <location>
        <position position="70"/>
    </location>
    <ligand>
        <name>Mg(2+)</name>
        <dbReference type="ChEBI" id="CHEBI:18420"/>
        <label>2</label>
    </ligand>
</feature>
<evidence type="ECO:0000256" key="1">
    <source>
        <dbReference type="ARBA" id="ARBA00009518"/>
    </source>
</evidence>
<keyword evidence="5 13" id="KW-0255">Endonuclease</keyword>
<dbReference type="RefSeq" id="WP_158767203.1">
    <property type="nucleotide sequence ID" value="NZ_CP047045.1"/>
</dbReference>
<keyword evidence="10 13" id="KW-0233">DNA recombination</keyword>
<dbReference type="InterPro" id="IPR002176">
    <property type="entry name" value="X-over_junc_endoDNase_RuvC"/>
</dbReference>
<dbReference type="GO" id="GO:0005737">
    <property type="term" value="C:cytoplasm"/>
    <property type="evidence" value="ECO:0007669"/>
    <property type="project" value="UniProtKB-SubCell"/>
</dbReference>
<dbReference type="AlphaFoldDB" id="A0A6I6MVE0"/>
<keyword evidence="6 13" id="KW-0227">DNA damage</keyword>
<evidence type="ECO:0000256" key="2">
    <source>
        <dbReference type="ARBA" id="ARBA00022490"/>
    </source>
</evidence>
<evidence type="ECO:0000256" key="10">
    <source>
        <dbReference type="ARBA" id="ARBA00023172"/>
    </source>
</evidence>
<name>A0A6I6MVE0_9CAUL</name>
<comment type="subcellular location">
    <subcellularLocation>
        <location evidence="13">Cytoplasm</location>
    </subcellularLocation>
</comment>
<evidence type="ECO:0000256" key="6">
    <source>
        <dbReference type="ARBA" id="ARBA00022763"/>
    </source>
</evidence>
<evidence type="ECO:0000256" key="5">
    <source>
        <dbReference type="ARBA" id="ARBA00022759"/>
    </source>
</evidence>
<evidence type="ECO:0000256" key="8">
    <source>
        <dbReference type="ARBA" id="ARBA00022842"/>
    </source>
</evidence>
<evidence type="ECO:0000256" key="13">
    <source>
        <dbReference type="HAMAP-Rule" id="MF_00034"/>
    </source>
</evidence>
<keyword evidence="9 13" id="KW-0238">DNA-binding</keyword>
<dbReference type="GO" id="GO:0048476">
    <property type="term" value="C:Holliday junction resolvase complex"/>
    <property type="evidence" value="ECO:0007669"/>
    <property type="project" value="UniProtKB-UniRule"/>
</dbReference>
<keyword evidence="4 13" id="KW-0479">Metal-binding</keyword>
<dbReference type="KEGG" id="tsv:DSM104635_03273"/>
<comment type="catalytic activity">
    <reaction evidence="12 13">
        <text>Endonucleolytic cleavage at a junction such as a reciprocal single-stranded crossover between two homologous DNA duplexes (Holliday junction).</text>
        <dbReference type="EC" id="3.1.21.10"/>
    </reaction>
</comment>
<dbReference type="GO" id="GO:0006310">
    <property type="term" value="P:DNA recombination"/>
    <property type="evidence" value="ECO:0007669"/>
    <property type="project" value="UniProtKB-UniRule"/>
</dbReference>
<dbReference type="NCBIfam" id="TIGR00228">
    <property type="entry name" value="ruvC"/>
    <property type="match status" value="1"/>
</dbReference>
<organism evidence="15 16">
    <name type="scientific">Terricaulis silvestris</name>
    <dbReference type="NCBI Taxonomy" id="2686094"/>
    <lineage>
        <taxon>Bacteria</taxon>
        <taxon>Pseudomonadati</taxon>
        <taxon>Pseudomonadota</taxon>
        <taxon>Alphaproteobacteria</taxon>
        <taxon>Caulobacterales</taxon>
        <taxon>Caulobacteraceae</taxon>
        <taxon>Terricaulis</taxon>
    </lineage>
</organism>
<evidence type="ECO:0000256" key="12">
    <source>
        <dbReference type="ARBA" id="ARBA00029354"/>
    </source>
</evidence>
<dbReference type="FunFam" id="3.30.420.10:FF:000002">
    <property type="entry name" value="Crossover junction endodeoxyribonuclease RuvC"/>
    <property type="match status" value="1"/>
</dbReference>
<dbReference type="PANTHER" id="PTHR30194:SF3">
    <property type="entry name" value="CROSSOVER JUNCTION ENDODEOXYRIBONUCLEASE RUVC"/>
    <property type="match status" value="1"/>
</dbReference>
<dbReference type="SUPFAM" id="SSF53098">
    <property type="entry name" value="Ribonuclease H-like"/>
    <property type="match status" value="1"/>
</dbReference>
<feature type="active site" evidence="13">
    <location>
        <position position="142"/>
    </location>
</feature>
<keyword evidence="11 13" id="KW-0234">DNA repair</keyword>
<gene>
    <name evidence="13 15" type="primary">ruvC</name>
    <name evidence="15" type="ORF">DSM104635_03273</name>
</gene>
<dbReference type="PRINTS" id="PR00696">
    <property type="entry name" value="RSOLVASERUVC"/>
</dbReference>
<dbReference type="GO" id="GO:0003677">
    <property type="term" value="F:DNA binding"/>
    <property type="evidence" value="ECO:0007669"/>
    <property type="project" value="UniProtKB-KW"/>
</dbReference>
<evidence type="ECO:0000313" key="15">
    <source>
        <dbReference type="EMBL" id="QGZ96414.1"/>
    </source>
</evidence>
<dbReference type="GO" id="GO:0000287">
    <property type="term" value="F:magnesium ion binding"/>
    <property type="evidence" value="ECO:0007669"/>
    <property type="project" value="UniProtKB-UniRule"/>
</dbReference>
<evidence type="ECO:0000256" key="9">
    <source>
        <dbReference type="ARBA" id="ARBA00023125"/>
    </source>
</evidence>
<keyword evidence="2 13" id="KW-0963">Cytoplasm</keyword>
<dbReference type="HAMAP" id="MF_00034">
    <property type="entry name" value="RuvC"/>
    <property type="match status" value="1"/>
</dbReference>
<keyword evidence="8 13" id="KW-0460">Magnesium</keyword>
<dbReference type="GO" id="GO:0008821">
    <property type="term" value="F:crossover junction DNA endonuclease activity"/>
    <property type="evidence" value="ECO:0007669"/>
    <property type="project" value="UniProtKB-UniRule"/>
</dbReference>
<evidence type="ECO:0000256" key="14">
    <source>
        <dbReference type="NCBIfam" id="TIGR00228"/>
    </source>
</evidence>
<dbReference type="InterPro" id="IPR012337">
    <property type="entry name" value="RNaseH-like_sf"/>
</dbReference>
<dbReference type="Gene3D" id="3.30.420.10">
    <property type="entry name" value="Ribonuclease H-like superfamily/Ribonuclease H"/>
    <property type="match status" value="1"/>
</dbReference>
<dbReference type="GO" id="GO:0006281">
    <property type="term" value="P:DNA repair"/>
    <property type="evidence" value="ECO:0007669"/>
    <property type="project" value="UniProtKB-UniRule"/>
</dbReference>
<dbReference type="GO" id="GO:0009432">
    <property type="term" value="P:SOS response"/>
    <property type="evidence" value="ECO:0007669"/>
    <property type="project" value="UniProtKB-ARBA"/>
</dbReference>
<feature type="active site" evidence="13">
    <location>
        <position position="70"/>
    </location>
</feature>
<comment type="function">
    <text evidence="13">The RuvA-RuvB-RuvC complex processes Holliday junction (HJ) DNA during genetic recombination and DNA repair. Endonuclease that resolves HJ intermediates. Cleaves cruciform DNA by making single-stranded nicks across the HJ at symmetrical positions within the homologous arms, yielding a 5'-phosphate and a 3'-hydroxyl group; requires a central core of homology in the junction. The consensus cleavage sequence is 5'-(A/T)TT(C/G)-3'. Cleavage occurs on the 3'-side of the TT dinucleotide at the point of strand exchange. HJ branch migration catalyzed by RuvA-RuvB allows RuvC to scan DNA until it finds its consensus sequence, where it cleaves and resolves the cruciform DNA.</text>
</comment>
<feature type="active site" evidence="13">
    <location>
        <position position="10"/>
    </location>
</feature>
<evidence type="ECO:0000313" key="16">
    <source>
        <dbReference type="Proteomes" id="UP000431269"/>
    </source>
</evidence>
<sequence length="165" mass="17215">MSVTLILGIDPGLNRCGWGLVASEGSRLSHVAHGVIKPPQQQQLASRLLFLFEELGAVIDQHNPHECAVEETFVNSNARAALALGQARGVTLAAAARRGVLVAEYAPTTIKKAVVGSGSADKTQIAFMVRRLLPTAGDVTADAADALGVALCHAAHGGFRRATRS</sequence>
<dbReference type="Pfam" id="PF02075">
    <property type="entry name" value="RuvC"/>
    <property type="match status" value="1"/>
</dbReference>
<reference evidence="16" key="1">
    <citation type="submission" date="2019-12" db="EMBL/GenBank/DDBJ databases">
        <title>Complete genome of Terracaulis silvestris 0127_4.</title>
        <authorList>
            <person name="Vieira S."/>
            <person name="Riedel T."/>
            <person name="Sproer C."/>
            <person name="Pascual J."/>
            <person name="Boedeker C."/>
            <person name="Overmann J."/>
        </authorList>
    </citation>
    <scope>NUCLEOTIDE SEQUENCE [LARGE SCALE GENOMIC DNA]</scope>
    <source>
        <strain evidence="16">0127_4</strain>
    </source>
</reference>
<dbReference type="EC" id="3.1.21.10" evidence="13 14"/>
<comment type="cofactor">
    <cofactor evidence="13">
        <name>Mg(2+)</name>
        <dbReference type="ChEBI" id="CHEBI:18420"/>
    </cofactor>
    <text evidence="13">Binds 2 Mg(2+) ion per subunit.</text>
</comment>
<dbReference type="InterPro" id="IPR020563">
    <property type="entry name" value="X-over_junc_endoDNase_Mg_BS"/>
</dbReference>
<comment type="similarity">
    <text evidence="1 13">Belongs to the RuvC family.</text>
</comment>
<evidence type="ECO:0000256" key="7">
    <source>
        <dbReference type="ARBA" id="ARBA00022801"/>
    </source>
</evidence>
<dbReference type="CDD" id="cd16962">
    <property type="entry name" value="RuvC"/>
    <property type="match status" value="1"/>
</dbReference>
<feature type="binding site" evidence="13">
    <location>
        <position position="10"/>
    </location>
    <ligand>
        <name>Mg(2+)</name>
        <dbReference type="ChEBI" id="CHEBI:18420"/>
        <label>1</label>
    </ligand>
</feature>
<dbReference type="Proteomes" id="UP000431269">
    <property type="component" value="Chromosome"/>
</dbReference>
<accession>A0A6I6MVE0</accession>
<feature type="binding site" evidence="13">
    <location>
        <position position="142"/>
    </location>
    <ligand>
        <name>Mg(2+)</name>
        <dbReference type="ChEBI" id="CHEBI:18420"/>
        <label>1</label>
    </ligand>
</feature>
<comment type="subunit">
    <text evidence="13">Homodimer which binds Holliday junction (HJ) DNA. The HJ becomes 2-fold symmetrical on binding to RuvC with unstacked arms; it has a different conformation from HJ DNA in complex with RuvA. In the full resolvosome a probable DNA-RuvA(4)-RuvB(12)-RuvC(2) complex forms which resolves the HJ.</text>
</comment>
<evidence type="ECO:0000256" key="4">
    <source>
        <dbReference type="ARBA" id="ARBA00022723"/>
    </source>
</evidence>
<proteinExistence type="inferred from homology"/>
<evidence type="ECO:0000256" key="11">
    <source>
        <dbReference type="ARBA" id="ARBA00023204"/>
    </source>
</evidence>
<keyword evidence="16" id="KW-1185">Reference proteome</keyword>
<dbReference type="PANTHER" id="PTHR30194">
    <property type="entry name" value="CROSSOVER JUNCTION ENDODEOXYRIBONUCLEASE RUVC"/>
    <property type="match status" value="1"/>
</dbReference>
<evidence type="ECO:0000256" key="3">
    <source>
        <dbReference type="ARBA" id="ARBA00022722"/>
    </source>
</evidence>
<dbReference type="InterPro" id="IPR036397">
    <property type="entry name" value="RNaseH_sf"/>
</dbReference>
<protein>
    <recommendedName>
        <fullName evidence="13 14">Crossover junction endodeoxyribonuclease RuvC</fullName>
        <ecNumber evidence="13 14">3.1.21.10</ecNumber>
    </recommendedName>
    <alternativeName>
        <fullName evidence="13">Holliday junction nuclease RuvC</fullName>
    </alternativeName>
    <alternativeName>
        <fullName evidence="13">Holliday junction resolvase RuvC</fullName>
    </alternativeName>
</protein>
<dbReference type="PROSITE" id="PS01321">
    <property type="entry name" value="RUVC"/>
    <property type="match status" value="1"/>
</dbReference>